<comment type="caution">
    <text evidence="1">The sequence shown here is derived from an EMBL/GenBank/DDBJ whole genome shotgun (WGS) entry which is preliminary data.</text>
</comment>
<dbReference type="SUPFAM" id="SSF55347">
    <property type="entry name" value="Glyceraldehyde-3-phosphate dehydrogenase-like, C-terminal domain"/>
    <property type="match status" value="1"/>
</dbReference>
<dbReference type="Gene3D" id="3.30.360.10">
    <property type="entry name" value="Dihydrodipicolinate Reductase, domain 2"/>
    <property type="match status" value="1"/>
</dbReference>
<evidence type="ECO:0000313" key="1">
    <source>
        <dbReference type="EMBL" id="GAI46070.1"/>
    </source>
</evidence>
<dbReference type="EMBL" id="BARV01026995">
    <property type="protein sequence ID" value="GAI46070.1"/>
    <property type="molecule type" value="Genomic_DNA"/>
</dbReference>
<dbReference type="AlphaFoldDB" id="X1Q4S3"/>
<gene>
    <name evidence="1" type="ORF">S06H3_43508</name>
</gene>
<proteinExistence type="predicted"/>
<name>X1Q4S3_9ZZZZ</name>
<reference evidence="1" key="1">
    <citation type="journal article" date="2014" name="Front. Microbiol.">
        <title>High frequency of phylogenetically diverse reductive dehalogenase-homologous genes in deep subseafloor sedimentary metagenomes.</title>
        <authorList>
            <person name="Kawai M."/>
            <person name="Futagami T."/>
            <person name="Toyoda A."/>
            <person name="Takaki Y."/>
            <person name="Nishi S."/>
            <person name="Hori S."/>
            <person name="Arai W."/>
            <person name="Tsubouchi T."/>
            <person name="Morono Y."/>
            <person name="Uchiyama I."/>
            <person name="Ito T."/>
            <person name="Fujiyama A."/>
            <person name="Inagaki F."/>
            <person name="Takami H."/>
        </authorList>
    </citation>
    <scope>NUCLEOTIDE SEQUENCE</scope>
    <source>
        <strain evidence="1">Expedition CK06-06</strain>
    </source>
</reference>
<protein>
    <submittedName>
        <fullName evidence="1">Uncharacterized protein</fullName>
    </submittedName>
</protein>
<accession>X1Q4S3</accession>
<organism evidence="1">
    <name type="scientific">marine sediment metagenome</name>
    <dbReference type="NCBI Taxonomy" id="412755"/>
    <lineage>
        <taxon>unclassified sequences</taxon>
        <taxon>metagenomes</taxon>
        <taxon>ecological metagenomes</taxon>
    </lineage>
</organism>
<feature type="non-terminal residue" evidence="1">
    <location>
        <position position="168"/>
    </location>
</feature>
<sequence length="168" mass="18791">MDLYAKCETEDGYLRDGCLYRENIDTYDTNSVLIKYANDCQVTYSLIASAPYEGQRIVLNGSKGRIEVRNYHTQPWQPGHPVEIRLSRNFKDSILMYPGSKEWGTIAGHEKAGDEAFKGHYNADQSIKKQIFVPGTADVLSFRAGSRAGVMSAIIGIAAYTSIEKRKT</sequence>